<dbReference type="GO" id="GO:0006259">
    <property type="term" value="P:DNA metabolic process"/>
    <property type="evidence" value="ECO:0007669"/>
    <property type="project" value="InterPro"/>
</dbReference>
<dbReference type="InterPro" id="IPR018330">
    <property type="entry name" value="RecT_fam"/>
</dbReference>
<name>A0A934VNE7_9BACT</name>
<dbReference type="AlphaFoldDB" id="A0A934VNE7"/>
<proteinExistence type="predicted"/>
<organism evidence="2 3">
    <name type="scientific">Roseibacillus ishigakijimensis</name>
    <dbReference type="NCBI Taxonomy" id="454146"/>
    <lineage>
        <taxon>Bacteria</taxon>
        <taxon>Pseudomonadati</taxon>
        <taxon>Verrucomicrobiota</taxon>
        <taxon>Verrucomicrobiia</taxon>
        <taxon>Verrucomicrobiales</taxon>
        <taxon>Verrucomicrobiaceae</taxon>
        <taxon>Roseibacillus</taxon>
    </lineage>
</organism>
<evidence type="ECO:0000313" key="2">
    <source>
        <dbReference type="EMBL" id="MBK1835036.1"/>
    </source>
</evidence>
<feature type="compositionally biased region" description="Low complexity" evidence="1">
    <location>
        <begin position="189"/>
        <end position="205"/>
    </location>
</feature>
<dbReference type="RefSeq" id="WP_200392471.1">
    <property type="nucleotide sequence ID" value="NZ_JAENIO010000038.1"/>
</dbReference>
<feature type="region of interest" description="Disordered" evidence="1">
    <location>
        <begin position="182"/>
        <end position="237"/>
    </location>
</feature>
<dbReference type="GO" id="GO:0003677">
    <property type="term" value="F:DNA binding"/>
    <property type="evidence" value="ECO:0007669"/>
    <property type="project" value="InterPro"/>
</dbReference>
<evidence type="ECO:0000313" key="3">
    <source>
        <dbReference type="Proteomes" id="UP000604083"/>
    </source>
</evidence>
<keyword evidence="3" id="KW-1185">Reference proteome</keyword>
<dbReference type="Proteomes" id="UP000604083">
    <property type="component" value="Unassembled WGS sequence"/>
</dbReference>
<comment type="caution">
    <text evidence="2">The sequence shown here is derived from an EMBL/GenBank/DDBJ whole genome shotgun (WGS) entry which is preliminary data.</text>
</comment>
<dbReference type="EMBL" id="JAENIO010000038">
    <property type="protein sequence ID" value="MBK1835036.1"/>
    <property type="molecule type" value="Genomic_DNA"/>
</dbReference>
<gene>
    <name evidence="2" type="ORF">JIN78_13275</name>
</gene>
<protein>
    <submittedName>
        <fullName evidence="2">Recombinase RecT</fullName>
    </submittedName>
</protein>
<reference evidence="2" key="1">
    <citation type="submission" date="2021-01" db="EMBL/GenBank/DDBJ databases">
        <title>Modified the classification status of verrucomicrobia.</title>
        <authorList>
            <person name="Feng X."/>
        </authorList>
    </citation>
    <scope>NUCLEOTIDE SEQUENCE</scope>
    <source>
        <strain evidence="2">KCTC 12986</strain>
    </source>
</reference>
<sequence length="323" mass="35546">MSTTLSQPKTPQNNALMALASKLKVDHAALTQTLKQTVFSVTENRQTRPPTNEEFLALAVTANTYDLNPILRELYAFPKKGGGIVPVVSVDGWLKIINRQPNFDGMDVDVFHDDNGTPTHATCTIHLKDRKHPVRISEYFAECSRNTEPWNQMPSRMLRHKAIKEAARVAFGIGGIVDEDEAETLRDVTPTAPSSMPSGPAMPKPRGQRLERSEEPAPASAQPRKEEASEPEGELFIIDGVKTRTGKSQKTGRDWKLYIITFQVDGEPATIEASTFSETIGGIAEFNEGKWARAVIKTEGDRSTVESLEIVSDAEGEEEGGLM</sequence>
<dbReference type="Pfam" id="PF03837">
    <property type="entry name" value="RecT"/>
    <property type="match status" value="1"/>
</dbReference>
<evidence type="ECO:0000256" key="1">
    <source>
        <dbReference type="SAM" id="MobiDB-lite"/>
    </source>
</evidence>
<accession>A0A934VNE7</accession>